<keyword evidence="3" id="KW-0804">Transcription</keyword>
<dbReference type="KEGG" id="sper:EW093_14835"/>
<dbReference type="SUPFAM" id="SSF46785">
    <property type="entry name" value="Winged helix' DNA-binding domain"/>
    <property type="match status" value="1"/>
</dbReference>
<dbReference type="GO" id="GO:0003677">
    <property type="term" value="F:DNA binding"/>
    <property type="evidence" value="ECO:0007669"/>
    <property type="project" value="UniProtKB-KW"/>
</dbReference>
<reference evidence="5 6" key="1">
    <citation type="submission" date="2019-02" db="EMBL/GenBank/DDBJ databases">
        <authorList>
            <person name="Fomenkov A."/>
            <person name="Dubinina G."/>
            <person name="Grabovich M."/>
            <person name="Vincze T."/>
            <person name="Roberts R.J."/>
        </authorList>
    </citation>
    <scope>NUCLEOTIDE SEQUENCE [LARGE SCALE GENOMIC DNA]</scope>
    <source>
        <strain evidence="5 6">P</strain>
    </source>
</reference>
<evidence type="ECO:0000256" key="1">
    <source>
        <dbReference type="ARBA" id="ARBA00023015"/>
    </source>
</evidence>
<keyword evidence="6" id="KW-1185">Reference proteome</keyword>
<dbReference type="GO" id="GO:0006355">
    <property type="term" value="P:regulation of DNA-templated transcription"/>
    <property type="evidence" value="ECO:0007669"/>
    <property type="project" value="InterPro"/>
</dbReference>
<organism evidence="5 6">
    <name type="scientific">Thiospirochaeta perfilievii</name>
    <dbReference type="NCBI Taxonomy" id="252967"/>
    <lineage>
        <taxon>Bacteria</taxon>
        <taxon>Pseudomonadati</taxon>
        <taxon>Spirochaetota</taxon>
        <taxon>Spirochaetia</taxon>
        <taxon>Spirochaetales</taxon>
        <taxon>Spirochaetaceae</taxon>
        <taxon>Thiospirochaeta</taxon>
    </lineage>
</organism>
<gene>
    <name evidence="5" type="ORF">EW093_14835</name>
</gene>
<evidence type="ECO:0000313" key="5">
    <source>
        <dbReference type="EMBL" id="QEN05914.1"/>
    </source>
</evidence>
<proteinExistence type="predicted"/>
<protein>
    <submittedName>
        <fullName evidence="5">Crp/Fnr family transcriptional regulator</fullName>
    </submittedName>
</protein>
<evidence type="ECO:0000256" key="3">
    <source>
        <dbReference type="ARBA" id="ARBA00023163"/>
    </source>
</evidence>
<dbReference type="Pfam" id="PF13545">
    <property type="entry name" value="HTH_Crp_2"/>
    <property type="match status" value="1"/>
</dbReference>
<accession>A0A5C1QH85</accession>
<sequence length="217" mass="25396">MSYSEFIKCFPKYNFLKPLFDKNLIPYKTWDKGEVICRCNRELDSLYFFTSGRGRAYRGLNNGKEVIYCLYSGKEIAGDVEFLIDTGTTCNIVSSGNLSGFRVKKSIIDEKIYNQLFNLLAKEVAYKFVTNSSSTTIKLGYKLEERVAYYVLYEYVDSVYLMEELAGLLGTTYRHLSRVFKKFNDEELLRLDNKKITILNRRELERLSSVIKEEFYD</sequence>
<name>A0A5C1QH85_9SPIO</name>
<dbReference type="InterPro" id="IPR012318">
    <property type="entry name" value="HTH_CRP"/>
</dbReference>
<dbReference type="EMBL" id="CP035807">
    <property type="protein sequence ID" value="QEN05914.1"/>
    <property type="molecule type" value="Genomic_DNA"/>
</dbReference>
<dbReference type="AlphaFoldDB" id="A0A5C1QH85"/>
<dbReference type="Pfam" id="PF00027">
    <property type="entry name" value="cNMP_binding"/>
    <property type="match status" value="1"/>
</dbReference>
<dbReference type="InterPro" id="IPR036390">
    <property type="entry name" value="WH_DNA-bd_sf"/>
</dbReference>
<dbReference type="SUPFAM" id="SSF51206">
    <property type="entry name" value="cAMP-binding domain-like"/>
    <property type="match status" value="1"/>
</dbReference>
<dbReference type="RefSeq" id="WP_149569148.1">
    <property type="nucleotide sequence ID" value="NZ_CP035807.1"/>
</dbReference>
<keyword evidence="1" id="KW-0805">Transcription regulation</keyword>
<dbReference type="PROSITE" id="PS51063">
    <property type="entry name" value="HTH_CRP_2"/>
    <property type="match status" value="1"/>
</dbReference>
<dbReference type="InterPro" id="IPR018490">
    <property type="entry name" value="cNMP-bd_dom_sf"/>
</dbReference>
<feature type="domain" description="HTH crp-type" evidence="4">
    <location>
        <begin position="141"/>
        <end position="202"/>
    </location>
</feature>
<dbReference type="Proteomes" id="UP000323824">
    <property type="component" value="Chromosome"/>
</dbReference>
<evidence type="ECO:0000313" key="6">
    <source>
        <dbReference type="Proteomes" id="UP000323824"/>
    </source>
</evidence>
<dbReference type="InterPro" id="IPR000595">
    <property type="entry name" value="cNMP-bd_dom"/>
</dbReference>
<dbReference type="InterPro" id="IPR014710">
    <property type="entry name" value="RmlC-like_jellyroll"/>
</dbReference>
<evidence type="ECO:0000259" key="4">
    <source>
        <dbReference type="PROSITE" id="PS51063"/>
    </source>
</evidence>
<dbReference type="CDD" id="cd00038">
    <property type="entry name" value="CAP_ED"/>
    <property type="match status" value="1"/>
</dbReference>
<dbReference type="OrthoDB" id="581021at2"/>
<evidence type="ECO:0000256" key="2">
    <source>
        <dbReference type="ARBA" id="ARBA00023125"/>
    </source>
</evidence>
<keyword evidence="2" id="KW-0238">DNA-binding</keyword>
<reference evidence="5 6" key="2">
    <citation type="submission" date="2019-09" db="EMBL/GenBank/DDBJ databases">
        <title>Complete Genome Sequence and Methylome Analysis of free living Spirochaetas.</title>
        <authorList>
            <person name="Leshcheva N."/>
            <person name="Mikheeva N."/>
        </authorList>
    </citation>
    <scope>NUCLEOTIDE SEQUENCE [LARGE SCALE GENOMIC DNA]</scope>
    <source>
        <strain evidence="5 6">P</strain>
    </source>
</reference>
<dbReference type="Gene3D" id="2.60.120.10">
    <property type="entry name" value="Jelly Rolls"/>
    <property type="match status" value="1"/>
</dbReference>